<proteinExistence type="predicted"/>
<keyword evidence="3" id="KW-1185">Reference proteome</keyword>
<feature type="region of interest" description="Disordered" evidence="1">
    <location>
        <begin position="107"/>
        <end position="135"/>
    </location>
</feature>
<gene>
    <name evidence="2" type="ORF">SCP_0501830</name>
</gene>
<dbReference type="GeneID" id="38780053"/>
<evidence type="ECO:0000313" key="3">
    <source>
        <dbReference type="Proteomes" id="UP000287166"/>
    </source>
</evidence>
<name>A0A401GLS7_9APHY</name>
<evidence type="ECO:0000256" key="1">
    <source>
        <dbReference type="SAM" id="MobiDB-lite"/>
    </source>
</evidence>
<dbReference type="EMBL" id="BFAD01000005">
    <property type="protein sequence ID" value="GBE83136.1"/>
    <property type="molecule type" value="Genomic_DNA"/>
</dbReference>
<protein>
    <submittedName>
        <fullName evidence="2">Uncharacterized protein</fullName>
    </submittedName>
</protein>
<dbReference type="AlphaFoldDB" id="A0A401GLS7"/>
<dbReference type="Proteomes" id="UP000287166">
    <property type="component" value="Unassembled WGS sequence"/>
</dbReference>
<comment type="caution">
    <text evidence="2">The sequence shown here is derived from an EMBL/GenBank/DDBJ whole genome shotgun (WGS) entry which is preliminary data.</text>
</comment>
<organism evidence="2 3">
    <name type="scientific">Sparassis crispa</name>
    <dbReference type="NCBI Taxonomy" id="139825"/>
    <lineage>
        <taxon>Eukaryota</taxon>
        <taxon>Fungi</taxon>
        <taxon>Dikarya</taxon>
        <taxon>Basidiomycota</taxon>
        <taxon>Agaricomycotina</taxon>
        <taxon>Agaricomycetes</taxon>
        <taxon>Polyporales</taxon>
        <taxon>Sparassidaceae</taxon>
        <taxon>Sparassis</taxon>
    </lineage>
</organism>
<evidence type="ECO:0000313" key="2">
    <source>
        <dbReference type="EMBL" id="GBE83136.1"/>
    </source>
</evidence>
<dbReference type="RefSeq" id="XP_027614049.1">
    <property type="nucleotide sequence ID" value="XM_027758248.1"/>
</dbReference>
<reference evidence="2 3" key="1">
    <citation type="journal article" date="2018" name="Sci. Rep.">
        <title>Genome sequence of the cauliflower mushroom Sparassis crispa (Hanabiratake) and its association with beneficial usage.</title>
        <authorList>
            <person name="Kiyama R."/>
            <person name="Furutani Y."/>
            <person name="Kawaguchi K."/>
            <person name="Nakanishi T."/>
        </authorList>
    </citation>
    <scope>NUCLEOTIDE SEQUENCE [LARGE SCALE GENOMIC DNA]</scope>
</reference>
<dbReference type="InParanoid" id="A0A401GLS7"/>
<sequence>MFVFGGRRAPPGQLKKDFSYPYNTVLTFSSSSLHWPPRCDDAALAQHSHTLLPPRSPILLCPPRLREELTRRQPGNTARLCEVDSPALSPWPRTPLVLRLSVLQPSRSREELTRGQPGNTARLREVDGPALSPRPRTPLALCPSVLWPSRSCEEPTREQPGNTARLREVDGPALALPLRTPLALRPFLRPPRSRGQPTHERPGTVCCFPLL</sequence>
<accession>A0A401GLS7</accession>